<evidence type="ECO:0000313" key="2">
    <source>
        <dbReference type="Proteomes" id="UP000512167"/>
    </source>
</evidence>
<name>A0A7L6MZU7_9MOLU</name>
<dbReference type="AlphaFoldDB" id="A0A7L6MZU7"/>
<dbReference type="KEGG" id="tbk:HF295_01070"/>
<proteinExistence type="predicted"/>
<evidence type="ECO:0000313" key="1">
    <source>
        <dbReference type="EMBL" id="QLY39526.1"/>
    </source>
</evidence>
<reference evidence="1 2" key="1">
    <citation type="submission" date="2020-04" db="EMBL/GenBank/DDBJ databases">
        <authorList>
            <person name="Zheng R.K."/>
            <person name="Sun C.M."/>
        </authorList>
    </citation>
    <scope>NUCLEOTIDE SEQUENCE [LARGE SCALE GENOMIC DNA]</scope>
    <source>
        <strain evidence="2">zrk29</strain>
    </source>
</reference>
<dbReference type="Pfam" id="PF06245">
    <property type="entry name" value="DUF1015"/>
    <property type="match status" value="1"/>
</dbReference>
<gene>
    <name evidence="1" type="ORF">HF295_01070</name>
</gene>
<sequence>MSFIVTPKILLPVSSINKEKWAVIACDQFTSEPEYWDELKTLVDNVPSTYHLILPEAYLDDEPVHRVEKINYNMDLYLKNNLFEEHEAFILVERQTPHVKKRLGLVIAIDLEEYQYEEGKIGKIKATEKTVPERIPPRVKIREKAPIELPHVLVLMDDLNESIITNLYKNKNKLEKLYDFKLNMDGGHLRGYKVTNTSEIIQQIENLSDDLNLIVGDGNHSLASAKVCWENIKKELPESEWSNHPARYALVELISLYDDGLTFEPIHRVLFNADINVIKTLENNLSGNALLDIYYQNNVYKINVPENPFNAIKEIQVILDEYISRNKYIEIDFVHGMDSLKKIVKNNKDSVGITMPALKREMLLPYIRENGVLPRKSFSLGEAVEKRYYMESKKILK</sequence>
<organism evidence="1 2">
    <name type="scientific">Hujiaoplasma nucleasis</name>
    <dbReference type="NCBI Taxonomy" id="2725268"/>
    <lineage>
        <taxon>Bacteria</taxon>
        <taxon>Bacillati</taxon>
        <taxon>Mycoplasmatota</taxon>
        <taxon>Mollicutes</taxon>
        <taxon>Candidatus Izemoplasmatales</taxon>
        <taxon>Hujiaoplasmataceae</taxon>
        <taxon>Hujiaoplasma</taxon>
    </lineage>
</organism>
<dbReference type="PANTHER" id="PTHR36454:SF1">
    <property type="entry name" value="DUF1015 DOMAIN-CONTAINING PROTEIN"/>
    <property type="match status" value="1"/>
</dbReference>
<dbReference type="RefSeq" id="WP_312031997.1">
    <property type="nucleotide sequence ID" value="NZ_CP051151.1"/>
</dbReference>
<keyword evidence="2" id="KW-1185">Reference proteome</keyword>
<protein>
    <submittedName>
        <fullName evidence="1">DUF1015 domain-containing protein</fullName>
    </submittedName>
</protein>
<dbReference type="EMBL" id="CP051151">
    <property type="protein sequence ID" value="QLY39526.1"/>
    <property type="molecule type" value="Genomic_DNA"/>
</dbReference>
<dbReference type="PANTHER" id="PTHR36454">
    <property type="entry name" value="LMO2823 PROTEIN"/>
    <property type="match status" value="1"/>
</dbReference>
<dbReference type="Proteomes" id="UP000512167">
    <property type="component" value="Chromosome"/>
</dbReference>
<accession>A0A7L6MZU7</accession>
<dbReference type="InterPro" id="IPR008323">
    <property type="entry name" value="UCP033563"/>
</dbReference>